<gene>
    <name evidence="2" type="ORF">IW261DRAFT_1572623</name>
</gene>
<accession>A0AA39NSD8</accession>
<evidence type="ECO:0000313" key="2">
    <source>
        <dbReference type="EMBL" id="KAK0470941.1"/>
    </source>
</evidence>
<dbReference type="EMBL" id="JAUEPR010000057">
    <property type="protein sequence ID" value="KAK0470941.1"/>
    <property type="molecule type" value="Genomic_DNA"/>
</dbReference>
<proteinExistence type="predicted"/>
<evidence type="ECO:0008006" key="4">
    <source>
        <dbReference type="Google" id="ProtNLM"/>
    </source>
</evidence>
<comment type="caution">
    <text evidence="2">The sequence shown here is derived from an EMBL/GenBank/DDBJ whole genome shotgun (WGS) entry which is preliminary data.</text>
</comment>
<evidence type="ECO:0000313" key="3">
    <source>
        <dbReference type="Proteomes" id="UP001175227"/>
    </source>
</evidence>
<organism evidence="2 3">
    <name type="scientific">Armillaria novae-zelandiae</name>
    <dbReference type="NCBI Taxonomy" id="153914"/>
    <lineage>
        <taxon>Eukaryota</taxon>
        <taxon>Fungi</taxon>
        <taxon>Dikarya</taxon>
        <taxon>Basidiomycota</taxon>
        <taxon>Agaricomycotina</taxon>
        <taxon>Agaricomycetes</taxon>
        <taxon>Agaricomycetidae</taxon>
        <taxon>Agaricales</taxon>
        <taxon>Marasmiineae</taxon>
        <taxon>Physalacriaceae</taxon>
        <taxon>Armillaria</taxon>
    </lineage>
</organism>
<keyword evidence="1" id="KW-1133">Transmembrane helix</keyword>
<name>A0AA39NSD8_9AGAR</name>
<feature type="transmembrane region" description="Helical" evidence="1">
    <location>
        <begin position="185"/>
        <end position="204"/>
    </location>
</feature>
<sequence length="252" mass="27694">MARSTISVPSTKVLKGLRFMTLLLVFATGVATGGVALNCLNKGKDEQDRINENLPNKACTQLFFLPCTSVNIDVKDLADSAIVVVLGALLSVFLSAVYMVLPLFRTFASNRSKLKVFEPLSWVLSTVVILGGLIPLTVFFATRKAGVTVFLGDLEVSTQIVDELLVILHEQTTYKHIGYLRPLVIIPWFTMFFSAVAAGVSWVYHRQRVTMKQDGLLGSRSVHRHQEMSGPKRPGLVHTVIAKNSGSLQVHN</sequence>
<feature type="transmembrane region" description="Helical" evidence="1">
    <location>
        <begin position="81"/>
        <end position="101"/>
    </location>
</feature>
<evidence type="ECO:0000256" key="1">
    <source>
        <dbReference type="SAM" id="Phobius"/>
    </source>
</evidence>
<keyword evidence="1" id="KW-0812">Transmembrane</keyword>
<feature type="transmembrane region" description="Helical" evidence="1">
    <location>
        <begin position="122"/>
        <end position="141"/>
    </location>
</feature>
<keyword evidence="1" id="KW-0472">Membrane</keyword>
<keyword evidence="3" id="KW-1185">Reference proteome</keyword>
<protein>
    <recommendedName>
        <fullName evidence="4">Transmembrane protein</fullName>
    </recommendedName>
</protein>
<dbReference type="AlphaFoldDB" id="A0AA39NSD8"/>
<reference evidence="2" key="1">
    <citation type="submission" date="2023-06" db="EMBL/GenBank/DDBJ databases">
        <authorList>
            <consortium name="Lawrence Berkeley National Laboratory"/>
            <person name="Ahrendt S."/>
            <person name="Sahu N."/>
            <person name="Indic B."/>
            <person name="Wong-Bajracharya J."/>
            <person name="Merenyi Z."/>
            <person name="Ke H.-M."/>
            <person name="Monk M."/>
            <person name="Kocsube S."/>
            <person name="Drula E."/>
            <person name="Lipzen A."/>
            <person name="Balint B."/>
            <person name="Henrissat B."/>
            <person name="Andreopoulos B."/>
            <person name="Martin F.M."/>
            <person name="Harder C.B."/>
            <person name="Rigling D."/>
            <person name="Ford K.L."/>
            <person name="Foster G.D."/>
            <person name="Pangilinan J."/>
            <person name="Papanicolaou A."/>
            <person name="Barry K."/>
            <person name="LaButti K."/>
            <person name="Viragh M."/>
            <person name="Koriabine M."/>
            <person name="Yan M."/>
            <person name="Riley R."/>
            <person name="Champramary S."/>
            <person name="Plett K.L."/>
            <person name="Tsai I.J."/>
            <person name="Slot J."/>
            <person name="Sipos G."/>
            <person name="Plett J."/>
            <person name="Nagy L.G."/>
            <person name="Grigoriev I.V."/>
        </authorList>
    </citation>
    <scope>NUCLEOTIDE SEQUENCE</scope>
    <source>
        <strain evidence="2">ICMP 16352</strain>
    </source>
</reference>
<dbReference type="Proteomes" id="UP001175227">
    <property type="component" value="Unassembled WGS sequence"/>
</dbReference>